<evidence type="ECO:0000256" key="3">
    <source>
        <dbReference type="ARBA" id="ARBA00012398"/>
    </source>
</evidence>
<dbReference type="GO" id="GO:0005737">
    <property type="term" value="C:cytoplasm"/>
    <property type="evidence" value="ECO:0007669"/>
    <property type="project" value="TreeGrafter"/>
</dbReference>
<keyword evidence="6" id="KW-0170">Cobalt</keyword>
<dbReference type="RefSeq" id="WP_185694380.1">
    <property type="nucleotide sequence ID" value="NZ_JACHVA010000132.1"/>
</dbReference>
<keyword evidence="9" id="KW-1185">Reference proteome</keyword>
<dbReference type="GO" id="GO:0046872">
    <property type="term" value="F:metal ion binding"/>
    <property type="evidence" value="ECO:0007669"/>
    <property type="project" value="InterPro"/>
</dbReference>
<dbReference type="Gene3D" id="3.20.20.240">
    <property type="entry name" value="Methylmalonyl-CoA mutase"/>
    <property type="match status" value="1"/>
</dbReference>
<sequence length="704" mass="76511">MSEETNTTNEMKTLLDEFPRPSYADWKSAAEALLKGAPFEKKMLTKTVEGITLQPIYRKESVEGLPHLADMPGAVASPRSSQSAGYLDAPWDSVQEITAGDPAEYNKQLLDALQKGQTGAMISLDMATSLLHDPSEAGEGEVGACGLSLAQLADLKKALAGVVSEAISIHFKPGCAVVPMAAFLAAWCEENEVDPVKLRGAFHADPIGHWVGAGALPIPYDSMMDQLKAAFDLLDGVLPNFGLVGCSGIPFHMAGGSAVDELALVLAESVEYIRQLGKRGIAAADVAKRTVFTFSLGSNFFMELAKIRAARIAWARIQESFGIEEPTPMRATGRTGRFNKTTFDPYVNMLRTTTESFCGVLGGLEALTIGTFDECVRESDAFAQRIARNTHTILAEECELTRVVDPAGGSWYVESLTDEVVKAAWSRFQEIEAEGGIAEAFRKGKVAEMCGQSRADQQKRLNQRRFSLIGTNVYANLTEKLLDPRLPDYRGLVEERSAAVKEHPELKVDLEDSVSLVDAARMGATVGDFRRALLPEVGVFEEVPALTHHRLAENFEYLRKGAFAFEEKNGTPPKLYLVNLGPLRKHKIRADFTRGFFSSGGFDIEYPNGFDDADAAAEAFVASGSRVAVICGVDDQYAEMFVPFAKALKQKAPDCTVVLAGHPGDKEASFREAGMDTFIWIKSDNYETNREMLEKAGVAIGAAS</sequence>
<dbReference type="PANTHER" id="PTHR48101:SF4">
    <property type="entry name" value="METHYLMALONYL-COA MUTASE, MITOCHONDRIAL"/>
    <property type="match status" value="1"/>
</dbReference>
<evidence type="ECO:0000259" key="7">
    <source>
        <dbReference type="Pfam" id="PF01642"/>
    </source>
</evidence>
<name>A0A7X1B182_9BACT</name>
<dbReference type="EC" id="5.4.99.2" evidence="3"/>
<keyword evidence="4" id="KW-0846">Cobalamin</keyword>
<dbReference type="Gene3D" id="3.40.50.280">
    <property type="entry name" value="Cobalamin-binding domain"/>
    <property type="match status" value="1"/>
</dbReference>
<dbReference type="CDD" id="cd03677">
    <property type="entry name" value="MM_CoA_mutase_beta"/>
    <property type="match status" value="1"/>
</dbReference>
<dbReference type="GO" id="GO:0004494">
    <property type="term" value="F:methylmalonyl-CoA mutase activity"/>
    <property type="evidence" value="ECO:0007669"/>
    <property type="project" value="UniProtKB-EC"/>
</dbReference>
<dbReference type="InterPro" id="IPR016176">
    <property type="entry name" value="Cbl-dep_enz_cat"/>
</dbReference>
<dbReference type="Pfam" id="PF01642">
    <property type="entry name" value="MM_CoA_mutase"/>
    <property type="match status" value="1"/>
</dbReference>
<evidence type="ECO:0000256" key="4">
    <source>
        <dbReference type="ARBA" id="ARBA00022628"/>
    </source>
</evidence>
<dbReference type="SUPFAM" id="SSF51703">
    <property type="entry name" value="Cobalamin (vitamin B12)-dependent enzymes"/>
    <property type="match status" value="1"/>
</dbReference>
<organism evidence="8 9">
    <name type="scientific">Puniceicoccus vermicola</name>
    <dbReference type="NCBI Taxonomy" id="388746"/>
    <lineage>
        <taxon>Bacteria</taxon>
        <taxon>Pseudomonadati</taxon>
        <taxon>Verrucomicrobiota</taxon>
        <taxon>Opitutia</taxon>
        <taxon>Puniceicoccales</taxon>
        <taxon>Puniceicoccaceae</taxon>
        <taxon>Puniceicoccus</taxon>
    </lineage>
</organism>
<comment type="cofactor">
    <cofactor evidence="1">
        <name>adenosylcob(III)alamin</name>
        <dbReference type="ChEBI" id="CHEBI:18408"/>
    </cofactor>
</comment>
<dbReference type="InterPro" id="IPR006099">
    <property type="entry name" value="MeMalonylCoA_mutase_a/b_cat"/>
</dbReference>
<protein>
    <recommendedName>
        <fullName evidence="3">methylmalonyl-CoA mutase</fullName>
        <ecNumber evidence="3">5.4.99.2</ecNumber>
    </recommendedName>
</protein>
<evidence type="ECO:0000256" key="5">
    <source>
        <dbReference type="ARBA" id="ARBA00023235"/>
    </source>
</evidence>
<dbReference type="GO" id="GO:0019678">
    <property type="term" value="P:propionate metabolic process, methylmalonyl pathway"/>
    <property type="evidence" value="ECO:0007669"/>
    <property type="project" value="TreeGrafter"/>
</dbReference>
<keyword evidence="5" id="KW-0413">Isomerase</keyword>
<dbReference type="EMBL" id="JACHVA010000132">
    <property type="protein sequence ID" value="MBC2603760.1"/>
    <property type="molecule type" value="Genomic_DNA"/>
</dbReference>
<reference evidence="8 9" key="1">
    <citation type="submission" date="2020-07" db="EMBL/GenBank/DDBJ databases">
        <authorList>
            <person name="Feng X."/>
        </authorList>
    </citation>
    <scope>NUCLEOTIDE SEQUENCE [LARGE SCALE GENOMIC DNA]</scope>
    <source>
        <strain evidence="8 9">JCM14086</strain>
    </source>
</reference>
<dbReference type="PROSITE" id="PS00544">
    <property type="entry name" value="METMALONYL_COA_MUTASE"/>
    <property type="match status" value="1"/>
</dbReference>
<dbReference type="InterPro" id="IPR058549">
    <property type="entry name" value="MeMalonylCoA_mutase_a/b_site"/>
</dbReference>
<evidence type="ECO:0000256" key="6">
    <source>
        <dbReference type="ARBA" id="ARBA00023285"/>
    </source>
</evidence>
<evidence type="ECO:0000256" key="1">
    <source>
        <dbReference type="ARBA" id="ARBA00001922"/>
    </source>
</evidence>
<dbReference type="PANTHER" id="PTHR48101">
    <property type="entry name" value="METHYLMALONYL-COA MUTASE, MITOCHONDRIAL-RELATED"/>
    <property type="match status" value="1"/>
</dbReference>
<feature type="domain" description="Methylmalonyl-CoA mutase alpha/beta chain catalytic" evidence="7">
    <location>
        <begin position="46"/>
        <end position="503"/>
    </location>
</feature>
<evidence type="ECO:0000256" key="2">
    <source>
        <dbReference type="ARBA" id="ARBA00008465"/>
    </source>
</evidence>
<dbReference type="InterPro" id="IPR036724">
    <property type="entry name" value="Cobalamin-bd_sf"/>
</dbReference>
<dbReference type="Proteomes" id="UP000525652">
    <property type="component" value="Unassembled WGS sequence"/>
</dbReference>
<proteinExistence type="inferred from homology"/>
<evidence type="ECO:0000313" key="9">
    <source>
        <dbReference type="Proteomes" id="UP000525652"/>
    </source>
</evidence>
<dbReference type="SUPFAM" id="SSF52242">
    <property type="entry name" value="Cobalamin (vitamin B12)-binding domain"/>
    <property type="match status" value="1"/>
</dbReference>
<evidence type="ECO:0000313" key="8">
    <source>
        <dbReference type="EMBL" id="MBC2603760.1"/>
    </source>
</evidence>
<comment type="caution">
    <text evidence="8">The sequence shown here is derived from an EMBL/GenBank/DDBJ whole genome shotgun (WGS) entry which is preliminary data.</text>
</comment>
<accession>A0A7X1B182</accession>
<dbReference type="GO" id="GO:0031419">
    <property type="term" value="F:cobalamin binding"/>
    <property type="evidence" value="ECO:0007669"/>
    <property type="project" value="UniProtKB-KW"/>
</dbReference>
<gene>
    <name evidence="8" type="ORF">H5P30_18430</name>
</gene>
<comment type="similarity">
    <text evidence="2">Belongs to the methylmalonyl-CoA mutase family.</text>
</comment>
<dbReference type="AlphaFoldDB" id="A0A7X1B182"/>